<proteinExistence type="predicted"/>
<name>A0A9D4LWT6_DREPO</name>
<dbReference type="Proteomes" id="UP000828390">
    <property type="component" value="Unassembled WGS sequence"/>
</dbReference>
<dbReference type="AlphaFoldDB" id="A0A9D4LWT6"/>
<organism evidence="1 2">
    <name type="scientific">Dreissena polymorpha</name>
    <name type="common">Zebra mussel</name>
    <name type="synonym">Mytilus polymorpha</name>
    <dbReference type="NCBI Taxonomy" id="45954"/>
    <lineage>
        <taxon>Eukaryota</taxon>
        <taxon>Metazoa</taxon>
        <taxon>Spiralia</taxon>
        <taxon>Lophotrochozoa</taxon>
        <taxon>Mollusca</taxon>
        <taxon>Bivalvia</taxon>
        <taxon>Autobranchia</taxon>
        <taxon>Heteroconchia</taxon>
        <taxon>Euheterodonta</taxon>
        <taxon>Imparidentia</taxon>
        <taxon>Neoheterodontei</taxon>
        <taxon>Myida</taxon>
        <taxon>Dreissenoidea</taxon>
        <taxon>Dreissenidae</taxon>
        <taxon>Dreissena</taxon>
    </lineage>
</organism>
<accession>A0A9D4LWT6</accession>
<evidence type="ECO:0000313" key="1">
    <source>
        <dbReference type="EMBL" id="KAH3866555.1"/>
    </source>
</evidence>
<comment type="caution">
    <text evidence="1">The sequence shown here is derived from an EMBL/GenBank/DDBJ whole genome shotgun (WGS) entry which is preliminary data.</text>
</comment>
<dbReference type="EMBL" id="JAIWYP010000002">
    <property type="protein sequence ID" value="KAH3866555.1"/>
    <property type="molecule type" value="Genomic_DNA"/>
</dbReference>
<evidence type="ECO:0000313" key="2">
    <source>
        <dbReference type="Proteomes" id="UP000828390"/>
    </source>
</evidence>
<reference evidence="1" key="1">
    <citation type="journal article" date="2019" name="bioRxiv">
        <title>The Genome of the Zebra Mussel, Dreissena polymorpha: A Resource for Invasive Species Research.</title>
        <authorList>
            <person name="McCartney M.A."/>
            <person name="Auch B."/>
            <person name="Kono T."/>
            <person name="Mallez S."/>
            <person name="Zhang Y."/>
            <person name="Obille A."/>
            <person name="Becker A."/>
            <person name="Abrahante J.E."/>
            <person name="Garbe J."/>
            <person name="Badalamenti J.P."/>
            <person name="Herman A."/>
            <person name="Mangelson H."/>
            <person name="Liachko I."/>
            <person name="Sullivan S."/>
            <person name="Sone E.D."/>
            <person name="Koren S."/>
            <person name="Silverstein K.A.T."/>
            <person name="Beckman K.B."/>
            <person name="Gohl D.M."/>
        </authorList>
    </citation>
    <scope>NUCLEOTIDE SEQUENCE</scope>
    <source>
        <strain evidence="1">Duluth1</strain>
        <tissue evidence="1">Whole animal</tissue>
    </source>
</reference>
<protein>
    <submittedName>
        <fullName evidence="1">Uncharacterized protein</fullName>
    </submittedName>
</protein>
<reference evidence="1" key="2">
    <citation type="submission" date="2020-11" db="EMBL/GenBank/DDBJ databases">
        <authorList>
            <person name="McCartney M.A."/>
            <person name="Auch B."/>
            <person name="Kono T."/>
            <person name="Mallez S."/>
            <person name="Becker A."/>
            <person name="Gohl D.M."/>
            <person name="Silverstein K.A.T."/>
            <person name="Koren S."/>
            <person name="Bechman K.B."/>
            <person name="Herman A."/>
            <person name="Abrahante J.E."/>
            <person name="Garbe J."/>
        </authorList>
    </citation>
    <scope>NUCLEOTIDE SEQUENCE</scope>
    <source>
        <strain evidence="1">Duluth1</strain>
        <tissue evidence="1">Whole animal</tissue>
    </source>
</reference>
<sequence length="65" mass="7550">MYTELPEDCNQEGWPTWFLPIEVGVRGNSARYVCRLMSAVGFTGRNRRRTIRKMSKAPERSSSRL</sequence>
<gene>
    <name evidence="1" type="ORF">DPMN_029646</name>
</gene>
<keyword evidence="2" id="KW-1185">Reference proteome</keyword>